<evidence type="ECO:0000313" key="3">
    <source>
        <dbReference type="Proteomes" id="UP000299102"/>
    </source>
</evidence>
<proteinExistence type="predicted"/>
<evidence type="ECO:0008006" key="4">
    <source>
        <dbReference type="Google" id="ProtNLM"/>
    </source>
</evidence>
<evidence type="ECO:0000256" key="1">
    <source>
        <dbReference type="SAM" id="MobiDB-lite"/>
    </source>
</evidence>
<organism evidence="2 3">
    <name type="scientific">Eumeta variegata</name>
    <name type="common">Bagworm moth</name>
    <name type="synonym">Eumeta japonica</name>
    <dbReference type="NCBI Taxonomy" id="151549"/>
    <lineage>
        <taxon>Eukaryota</taxon>
        <taxon>Metazoa</taxon>
        <taxon>Ecdysozoa</taxon>
        <taxon>Arthropoda</taxon>
        <taxon>Hexapoda</taxon>
        <taxon>Insecta</taxon>
        <taxon>Pterygota</taxon>
        <taxon>Neoptera</taxon>
        <taxon>Endopterygota</taxon>
        <taxon>Lepidoptera</taxon>
        <taxon>Glossata</taxon>
        <taxon>Ditrysia</taxon>
        <taxon>Tineoidea</taxon>
        <taxon>Psychidae</taxon>
        <taxon>Oiketicinae</taxon>
        <taxon>Eumeta</taxon>
    </lineage>
</organism>
<accession>A0A4C1YMF3</accession>
<dbReference type="Proteomes" id="UP000299102">
    <property type="component" value="Unassembled WGS sequence"/>
</dbReference>
<dbReference type="OrthoDB" id="6159421at2759"/>
<name>A0A4C1YMF3_EUMVA</name>
<evidence type="ECO:0000313" key="2">
    <source>
        <dbReference type="EMBL" id="GBP76263.1"/>
    </source>
</evidence>
<dbReference type="EMBL" id="BGZK01001283">
    <property type="protein sequence ID" value="GBP76263.1"/>
    <property type="molecule type" value="Genomic_DNA"/>
</dbReference>
<feature type="region of interest" description="Disordered" evidence="1">
    <location>
        <begin position="1"/>
        <end position="51"/>
    </location>
</feature>
<comment type="caution">
    <text evidence="2">The sequence shown here is derived from an EMBL/GenBank/DDBJ whole genome shotgun (WGS) entry which is preliminary data.</text>
</comment>
<dbReference type="AlphaFoldDB" id="A0A4C1YMF3"/>
<reference evidence="2 3" key="1">
    <citation type="journal article" date="2019" name="Commun. Biol.">
        <title>The bagworm genome reveals a unique fibroin gene that provides high tensile strength.</title>
        <authorList>
            <person name="Kono N."/>
            <person name="Nakamura H."/>
            <person name="Ohtoshi R."/>
            <person name="Tomita M."/>
            <person name="Numata K."/>
            <person name="Arakawa K."/>
        </authorList>
    </citation>
    <scope>NUCLEOTIDE SEQUENCE [LARGE SCALE GENOMIC DNA]</scope>
</reference>
<feature type="region of interest" description="Disordered" evidence="1">
    <location>
        <begin position="223"/>
        <end position="260"/>
    </location>
</feature>
<sequence>MDKFLISSKSLSSRQEERRDINNDCDSSSTMREEPLPKKQKQHRDFNEKQDESNKYYKTVLGPILTQELVDKLKKTPFSIIMDETTDVISDTTDWQHCTQKSLVTPPESRGSMDGCDHLYSGGSHDDLPLDKHIHIYKFWYSLDTTRLNLLFRDRKHSNALCAIGKHLCEPDDARQRPTILDRCLHIGAAHAAGVPSDRFGEAENIRRRLPLARRLSRLRLSGQKVQGVPTARRSRNPSGLPRRNNVIGDGVAPGRGKNS</sequence>
<feature type="compositionally biased region" description="Basic and acidic residues" evidence="1">
    <location>
        <begin position="31"/>
        <end position="51"/>
    </location>
</feature>
<keyword evidence="3" id="KW-1185">Reference proteome</keyword>
<gene>
    <name evidence="2" type="ORF">EVAR_60812_1</name>
</gene>
<protein>
    <recommendedName>
        <fullName evidence="4">DUF4371 domain-containing protein</fullName>
    </recommendedName>
</protein>